<keyword evidence="1" id="KW-0004">4Fe-4S</keyword>
<reference evidence="7 8" key="1">
    <citation type="submission" date="2019-11" db="EMBL/GenBank/DDBJ databases">
        <authorList>
            <person name="Im W.T."/>
        </authorList>
    </citation>
    <scope>NUCLEOTIDE SEQUENCE [LARGE SCALE GENOMIC DNA]</scope>
    <source>
        <strain evidence="7 8">SB-02</strain>
    </source>
</reference>
<accession>A0A6I6GCZ2</accession>
<name>A0A6I6GCZ2_9BACT</name>
<dbReference type="InterPro" id="IPR039650">
    <property type="entry name" value="HdrA-like"/>
</dbReference>
<gene>
    <name evidence="7" type="ORF">GLV81_08640</name>
</gene>
<dbReference type="PANTHER" id="PTHR43498:SF1">
    <property type="entry name" value="COB--COM HETERODISULFIDE REDUCTASE IRON-SULFUR SUBUNIT A"/>
    <property type="match status" value="1"/>
</dbReference>
<keyword evidence="4" id="KW-0408">Iron</keyword>
<dbReference type="InterPro" id="IPR036188">
    <property type="entry name" value="FAD/NAD-bd_sf"/>
</dbReference>
<dbReference type="KEGG" id="fls:GLV81_08640"/>
<feature type="chain" id="PRO_5026102243" evidence="6">
    <location>
        <begin position="25"/>
        <end position="623"/>
    </location>
</feature>
<keyword evidence="2" id="KW-0479">Metal-binding</keyword>
<evidence type="ECO:0000256" key="1">
    <source>
        <dbReference type="ARBA" id="ARBA00022485"/>
    </source>
</evidence>
<dbReference type="PANTHER" id="PTHR43498">
    <property type="entry name" value="FERREDOXIN:COB-COM HETERODISULFIDE REDUCTASE SUBUNIT A"/>
    <property type="match status" value="1"/>
</dbReference>
<dbReference type="GO" id="GO:0016491">
    <property type="term" value="F:oxidoreductase activity"/>
    <property type="evidence" value="ECO:0007669"/>
    <property type="project" value="UniProtKB-KW"/>
</dbReference>
<dbReference type="Pfam" id="PF12831">
    <property type="entry name" value="FAD_oxidored"/>
    <property type="match status" value="1"/>
</dbReference>
<evidence type="ECO:0000256" key="4">
    <source>
        <dbReference type="ARBA" id="ARBA00023004"/>
    </source>
</evidence>
<organism evidence="7 8">
    <name type="scientific">Phnomibacter ginsenosidimutans</name>
    <dbReference type="NCBI Taxonomy" id="2676868"/>
    <lineage>
        <taxon>Bacteria</taxon>
        <taxon>Pseudomonadati</taxon>
        <taxon>Bacteroidota</taxon>
        <taxon>Chitinophagia</taxon>
        <taxon>Chitinophagales</taxon>
        <taxon>Chitinophagaceae</taxon>
        <taxon>Phnomibacter</taxon>
    </lineage>
</organism>
<protein>
    <submittedName>
        <fullName evidence="7">FAD-dependent oxidoreductase</fullName>
    </submittedName>
</protein>
<evidence type="ECO:0000256" key="5">
    <source>
        <dbReference type="ARBA" id="ARBA00023014"/>
    </source>
</evidence>
<feature type="signal peptide" evidence="6">
    <location>
        <begin position="1"/>
        <end position="24"/>
    </location>
</feature>
<evidence type="ECO:0000256" key="3">
    <source>
        <dbReference type="ARBA" id="ARBA00023002"/>
    </source>
</evidence>
<dbReference type="AlphaFoldDB" id="A0A6I6GCZ2"/>
<dbReference type="EMBL" id="CP046566">
    <property type="protein sequence ID" value="QGW28150.1"/>
    <property type="molecule type" value="Genomic_DNA"/>
</dbReference>
<proteinExistence type="predicted"/>
<dbReference type="SUPFAM" id="SSF51905">
    <property type="entry name" value="FAD/NAD(P)-binding domain"/>
    <property type="match status" value="1"/>
</dbReference>
<keyword evidence="6" id="KW-0732">Signal</keyword>
<evidence type="ECO:0000256" key="2">
    <source>
        <dbReference type="ARBA" id="ARBA00022723"/>
    </source>
</evidence>
<dbReference type="Gene3D" id="3.50.50.60">
    <property type="entry name" value="FAD/NAD(P)-binding domain"/>
    <property type="match status" value="1"/>
</dbReference>
<keyword evidence="8" id="KW-1185">Reference proteome</keyword>
<dbReference type="Proteomes" id="UP000426027">
    <property type="component" value="Chromosome"/>
</dbReference>
<keyword evidence="5" id="KW-0411">Iron-sulfur</keyword>
<sequence length="623" mass="68884">MHSIFKYLSLLSCSLLLIGHLAIAQLHTQTAVLVIGGGTGGTAAAIQSARLKVPTLLIEPSPWLGGMISAAGVSCTDGNHQLPSGIWQEFRLQLYQHYGTQSLATGWVSHTNFEPHVSNKVWQQLATKEEWLNVMHGWQFVRCHMTNQQVTGAVFVHTQRKDSLYVDAQITIDATELGDVMANAGARFDVGMEADSVNQENVGITESSNIIQDLTYVAILKDYGSKADCTIAKPIGYTPAEFDAACTNYYQNFSRQKPTVDAQKMLNYGKLPNGKYMINWPKEGNDHYVNIINMTPDEREQALVAAKQTTLRFIYFIQTQLGFKNLGLADDEFPTADKLPFYPYHREGRRSKGLVRFTLPDIAQPFSQKTALYKTGIAVGDYPVDHHHRKNAMAPQHLSFYPVPSFNVPLGALIPEKTQGLIVAEKAISVSNVVNGTTRLQPVVMLTGQAAGVLAAMSYLQMKQPAAIQVRDVQATLLRQGAMIMPYLDVPPTDKHFIAIQKIGATGILKGKGIPKGWANETRFYPDSIANTQEVLTGLKAYFENVPSLSSRNLTMAELNSLLATLMKINPTEISAKANQLMPDLKPNEPLSRRTVAVLINEFLQPFERFQIDHSGAWIQPAE</sequence>
<dbReference type="GO" id="GO:0046872">
    <property type="term" value="F:metal ion binding"/>
    <property type="evidence" value="ECO:0007669"/>
    <property type="project" value="UniProtKB-KW"/>
</dbReference>
<keyword evidence="3" id="KW-0560">Oxidoreductase</keyword>
<evidence type="ECO:0000313" key="8">
    <source>
        <dbReference type="Proteomes" id="UP000426027"/>
    </source>
</evidence>
<dbReference type="GO" id="GO:0051539">
    <property type="term" value="F:4 iron, 4 sulfur cluster binding"/>
    <property type="evidence" value="ECO:0007669"/>
    <property type="project" value="UniProtKB-KW"/>
</dbReference>
<evidence type="ECO:0000313" key="7">
    <source>
        <dbReference type="EMBL" id="QGW28150.1"/>
    </source>
</evidence>
<evidence type="ECO:0000256" key="6">
    <source>
        <dbReference type="SAM" id="SignalP"/>
    </source>
</evidence>